<name>A0A7D7WGF1_9MICO</name>
<dbReference type="RefSeq" id="WP_182253378.1">
    <property type="nucleotide sequence ID" value="NZ_CP043732.1"/>
</dbReference>
<dbReference type="Gene3D" id="3.40.190.10">
    <property type="entry name" value="Periplasmic binding protein-like II"/>
    <property type="match status" value="1"/>
</dbReference>
<dbReference type="PIRSF" id="PIRSF002741">
    <property type="entry name" value="MppA"/>
    <property type="match status" value="1"/>
</dbReference>
<dbReference type="Gene3D" id="3.10.105.10">
    <property type="entry name" value="Dipeptide-binding Protein, Domain 3"/>
    <property type="match status" value="1"/>
</dbReference>
<dbReference type="PANTHER" id="PTHR30290:SF65">
    <property type="entry name" value="MONOACYL PHOSPHATIDYLINOSITOL TETRAMANNOSIDE-BINDING PROTEIN LPQW-RELATED"/>
    <property type="match status" value="1"/>
</dbReference>
<dbReference type="SUPFAM" id="SSF53850">
    <property type="entry name" value="Periplasmic binding protein-like II"/>
    <property type="match status" value="1"/>
</dbReference>
<dbReference type="GO" id="GO:0043190">
    <property type="term" value="C:ATP-binding cassette (ABC) transporter complex"/>
    <property type="evidence" value="ECO:0007669"/>
    <property type="project" value="InterPro"/>
</dbReference>
<dbReference type="GO" id="GO:0042597">
    <property type="term" value="C:periplasmic space"/>
    <property type="evidence" value="ECO:0007669"/>
    <property type="project" value="UniProtKB-ARBA"/>
</dbReference>
<dbReference type="CDD" id="cd08501">
    <property type="entry name" value="PBP2_Lpqw"/>
    <property type="match status" value="1"/>
</dbReference>
<dbReference type="InterPro" id="IPR000914">
    <property type="entry name" value="SBP_5_dom"/>
</dbReference>
<keyword evidence="2" id="KW-0732">Signal</keyword>
<evidence type="ECO:0000256" key="2">
    <source>
        <dbReference type="SAM" id="SignalP"/>
    </source>
</evidence>
<dbReference type="EMBL" id="CP043732">
    <property type="protein sequence ID" value="QMU98359.1"/>
    <property type="molecule type" value="Genomic_DNA"/>
</dbReference>
<dbReference type="InterPro" id="IPR039424">
    <property type="entry name" value="SBP_5"/>
</dbReference>
<protein>
    <submittedName>
        <fullName evidence="4">ABC transporter family substrate-binding protein</fullName>
    </submittedName>
</protein>
<proteinExistence type="predicted"/>
<evidence type="ECO:0000259" key="3">
    <source>
        <dbReference type="Pfam" id="PF00496"/>
    </source>
</evidence>
<organism evidence="4 5">
    <name type="scientific">Microbacterium esteraromaticum</name>
    <dbReference type="NCBI Taxonomy" id="57043"/>
    <lineage>
        <taxon>Bacteria</taxon>
        <taxon>Bacillati</taxon>
        <taxon>Actinomycetota</taxon>
        <taxon>Actinomycetes</taxon>
        <taxon>Micrococcales</taxon>
        <taxon>Microbacteriaceae</taxon>
        <taxon>Microbacterium</taxon>
    </lineage>
</organism>
<evidence type="ECO:0000313" key="4">
    <source>
        <dbReference type="EMBL" id="QMU98359.1"/>
    </source>
</evidence>
<feature type="chain" id="PRO_5028414591" evidence="2">
    <location>
        <begin position="28"/>
        <end position="574"/>
    </location>
</feature>
<dbReference type="Proteomes" id="UP000515708">
    <property type="component" value="Chromosome"/>
</dbReference>
<feature type="domain" description="Solute-binding protein family 5" evidence="3">
    <location>
        <begin position="121"/>
        <end position="483"/>
    </location>
</feature>
<evidence type="ECO:0000313" key="5">
    <source>
        <dbReference type="Proteomes" id="UP000515708"/>
    </source>
</evidence>
<evidence type="ECO:0000256" key="1">
    <source>
        <dbReference type="SAM" id="MobiDB-lite"/>
    </source>
</evidence>
<dbReference type="PANTHER" id="PTHR30290">
    <property type="entry name" value="PERIPLASMIC BINDING COMPONENT OF ABC TRANSPORTER"/>
    <property type="match status" value="1"/>
</dbReference>
<dbReference type="InterPro" id="IPR030678">
    <property type="entry name" value="Peptide/Ni-bd"/>
</dbReference>
<accession>A0A7D7WGF1</accession>
<dbReference type="Pfam" id="PF00496">
    <property type="entry name" value="SBP_bac_5"/>
    <property type="match status" value="1"/>
</dbReference>
<dbReference type="GO" id="GO:0015833">
    <property type="term" value="P:peptide transport"/>
    <property type="evidence" value="ECO:0007669"/>
    <property type="project" value="TreeGrafter"/>
</dbReference>
<sequence length="574" mass="62900">MKRHQKLVGIAALSGALALVMSGCAPAGNGNGNGNGGDEGEAPQTVTGADYNPQPRENLKQGGELRIPISNIAEQLNYFHGDGDARVTQVGTWFRPQILLMKPDGTVYKNDAYLDEYSFGVEDGKTVLHFKVNEKAVWNDGTPIDVTAFKATWEAQNGTNEEYQPNSTDGWKEIESVEAGENDRDVIVTFKGEFAWPEMVYSQLLHPAVNTPELFNTAFLGDWHPEWAAGPYTVGEFDKTGGVVTLVPNDKWWGEKPLLDEVSFIQMEPTAAVNALRNGEVDMAETGSAELLAQVEDLEGVKTYKGQATANALFTLNAKSPVLEDLEVRKAVMSAINLEEVKKIVFNGLNYTEDPAGSLTLFSFQPNYSNSLEKAGRKDGDTEGAAKLLDEAGWVAGDDGIREKDGERLKLVFPVHSDTETAKARSLAVQAQLKKVGVEVEVDMRPSADFAEDYNTQNGDIFFLNFTSSDPFGAAWFCQLYCQGDSLNLTGTQTPEIDKMIHEELETISDPVEQTKKAMEMEAEIMSQTWGLLPAFNGPEIWTVKEGLANLTPEPYVGLDLFGIQPVENVGFEK</sequence>
<dbReference type="AlphaFoldDB" id="A0A7D7WGF1"/>
<feature type="signal peptide" evidence="2">
    <location>
        <begin position="1"/>
        <end position="27"/>
    </location>
</feature>
<dbReference type="Gene3D" id="3.90.76.10">
    <property type="entry name" value="Dipeptide-binding Protein, Domain 1"/>
    <property type="match status" value="1"/>
</dbReference>
<dbReference type="PROSITE" id="PS51257">
    <property type="entry name" value="PROKAR_LIPOPROTEIN"/>
    <property type="match status" value="1"/>
</dbReference>
<reference evidence="4 5" key="1">
    <citation type="journal article" date="2020" name="Front. Microbiol.">
        <title>Design of Bacterial Strain-Specific qPCR Assays Using NGS Data and Publicly Available Resources and Its Application to Track Biocontrol Strains.</title>
        <authorList>
            <person name="Hernandez I."/>
            <person name="Sant C."/>
            <person name="Martinez R."/>
            <person name="Fernandez C."/>
        </authorList>
    </citation>
    <scope>NUCLEOTIDE SEQUENCE [LARGE SCALE GENOMIC DNA]</scope>
    <source>
        <strain evidence="4 5">B24</strain>
    </source>
</reference>
<gene>
    <name evidence="4" type="ORF">FVO59_15095</name>
</gene>
<feature type="region of interest" description="Disordered" evidence="1">
    <location>
        <begin position="30"/>
        <end position="53"/>
    </location>
</feature>
<dbReference type="GO" id="GO:1904680">
    <property type="term" value="F:peptide transmembrane transporter activity"/>
    <property type="evidence" value="ECO:0007669"/>
    <property type="project" value="TreeGrafter"/>
</dbReference>